<dbReference type="EMBL" id="JAIWQS010000001">
    <property type="protein sequence ID" value="KAJ8773728.1"/>
    <property type="molecule type" value="Genomic_DNA"/>
</dbReference>
<protein>
    <submittedName>
        <fullName evidence="2">Uncharacterized protein</fullName>
    </submittedName>
</protein>
<evidence type="ECO:0000256" key="1">
    <source>
        <dbReference type="SAM" id="MobiDB-lite"/>
    </source>
</evidence>
<accession>A0AAV8U3E7</accession>
<organism evidence="2 3">
    <name type="scientific">Erythroxylum novogranatense</name>
    <dbReference type="NCBI Taxonomy" id="1862640"/>
    <lineage>
        <taxon>Eukaryota</taxon>
        <taxon>Viridiplantae</taxon>
        <taxon>Streptophyta</taxon>
        <taxon>Embryophyta</taxon>
        <taxon>Tracheophyta</taxon>
        <taxon>Spermatophyta</taxon>
        <taxon>Magnoliopsida</taxon>
        <taxon>eudicotyledons</taxon>
        <taxon>Gunneridae</taxon>
        <taxon>Pentapetalae</taxon>
        <taxon>rosids</taxon>
        <taxon>fabids</taxon>
        <taxon>Malpighiales</taxon>
        <taxon>Erythroxylaceae</taxon>
        <taxon>Erythroxylum</taxon>
    </lineage>
</organism>
<dbReference type="Proteomes" id="UP001159364">
    <property type="component" value="Linkage Group LG01"/>
</dbReference>
<sequence length="187" mass="20663">MLLLTVTGCYTSWAKLFKIHCRAYKVIDHTIPQKPSDKGKESSAEVDPTLWSQLDATDNKNSCAVYLENQFSHVLLDDFSNISLSNVDALVSNQRLVLQLIAELNENYDGVATFIQQSDPLPPFYEACSRLIFEETRKVKQSATTSAAARTALLTAGIIDENTPSNRGSNYGFDNANPLNSNGQKRG</sequence>
<name>A0AAV8U3E7_9ROSI</name>
<reference evidence="2 3" key="1">
    <citation type="submission" date="2021-09" db="EMBL/GenBank/DDBJ databases">
        <title>Genomic insights and catalytic innovation underlie evolution of tropane alkaloids biosynthesis.</title>
        <authorList>
            <person name="Wang Y.-J."/>
            <person name="Tian T."/>
            <person name="Huang J.-P."/>
            <person name="Huang S.-X."/>
        </authorList>
    </citation>
    <scope>NUCLEOTIDE SEQUENCE [LARGE SCALE GENOMIC DNA]</scope>
    <source>
        <strain evidence="2">KIB-2018</strain>
        <tissue evidence="2">Leaf</tissue>
    </source>
</reference>
<dbReference type="PANTHER" id="PTHR47481:SF10">
    <property type="entry name" value="COPIA-LIKE POLYPROTEIN_RETROTRANSPOSON"/>
    <property type="match status" value="1"/>
</dbReference>
<comment type="caution">
    <text evidence="2">The sequence shown here is derived from an EMBL/GenBank/DDBJ whole genome shotgun (WGS) entry which is preliminary data.</text>
</comment>
<evidence type="ECO:0000313" key="3">
    <source>
        <dbReference type="Proteomes" id="UP001159364"/>
    </source>
</evidence>
<gene>
    <name evidence="2" type="ORF">K2173_006378</name>
</gene>
<feature type="compositionally biased region" description="Polar residues" evidence="1">
    <location>
        <begin position="177"/>
        <end position="187"/>
    </location>
</feature>
<keyword evidence="3" id="KW-1185">Reference proteome</keyword>
<feature type="region of interest" description="Disordered" evidence="1">
    <location>
        <begin position="165"/>
        <end position="187"/>
    </location>
</feature>
<dbReference type="PANTHER" id="PTHR47481">
    <property type="match status" value="1"/>
</dbReference>
<proteinExistence type="predicted"/>
<evidence type="ECO:0000313" key="2">
    <source>
        <dbReference type="EMBL" id="KAJ8773728.1"/>
    </source>
</evidence>
<dbReference type="AlphaFoldDB" id="A0AAV8U3E7"/>